<protein>
    <recommendedName>
        <fullName evidence="4">G-protein coupled receptors family 1 profile domain-containing protein</fullName>
    </recommendedName>
</protein>
<keyword evidence="1" id="KW-0472">Membrane</keyword>
<dbReference type="PANTHER" id="PTHR22941">
    <property type="entry name" value="SERPENTINE RECEPTOR"/>
    <property type="match status" value="1"/>
</dbReference>
<dbReference type="Pfam" id="PF10318">
    <property type="entry name" value="7TM_GPCR_Srh"/>
    <property type="match status" value="1"/>
</dbReference>
<feature type="transmembrane region" description="Helical" evidence="1">
    <location>
        <begin position="137"/>
        <end position="158"/>
    </location>
</feature>
<sequence length="322" mass="36717">MLLGTFDHLARIISVVYSTLASISIPLGVISIILILKTTPREQRTFGYYLVNLHVWTIVYDVFAGIAVKPVFRSEARCILSFGDTRRLTGDYSLDMVVLTMQFLVINGASLLSLVAHRYGIHIFNTFTQVFIGKRSFFVAYFLHILPSVGILTAFVFLDFSVQHSKSYSEYCSNPSQQNHWSLTNFLVVLLCFSVFLFAFMLIAIHQIMFNLETSRGIMRTRTFSQNIKTTKALTVLIGSFLIFRLLPLAFWVATSWVERDLSVLLASSHLFTTLGSIIQTLIVLSLIPPYPTVIVKIARWLRIRFPRNKLSYVQNSESIKY</sequence>
<evidence type="ECO:0000256" key="1">
    <source>
        <dbReference type="SAM" id="Phobius"/>
    </source>
</evidence>
<organism evidence="2 3">
    <name type="scientific">Steinernema carpocapsae</name>
    <name type="common">Entomopathogenic nematode</name>
    <dbReference type="NCBI Taxonomy" id="34508"/>
    <lineage>
        <taxon>Eukaryota</taxon>
        <taxon>Metazoa</taxon>
        <taxon>Ecdysozoa</taxon>
        <taxon>Nematoda</taxon>
        <taxon>Chromadorea</taxon>
        <taxon>Rhabditida</taxon>
        <taxon>Tylenchina</taxon>
        <taxon>Panagrolaimomorpha</taxon>
        <taxon>Strongyloidoidea</taxon>
        <taxon>Steinernematidae</taxon>
        <taxon>Steinernema</taxon>
    </lineage>
</organism>
<gene>
    <name evidence="2" type="ORF">L596_029910</name>
</gene>
<feature type="transmembrane region" description="Helical" evidence="1">
    <location>
        <begin position="233"/>
        <end position="258"/>
    </location>
</feature>
<dbReference type="SUPFAM" id="SSF81321">
    <property type="entry name" value="Family A G protein-coupled receptor-like"/>
    <property type="match status" value="1"/>
</dbReference>
<feature type="transmembrane region" description="Helical" evidence="1">
    <location>
        <begin position="92"/>
        <end position="116"/>
    </location>
</feature>
<keyword evidence="1" id="KW-0812">Transmembrane</keyword>
<dbReference type="Gene3D" id="1.20.1070.10">
    <property type="entry name" value="Rhodopsin 7-helix transmembrane proteins"/>
    <property type="match status" value="1"/>
</dbReference>
<feature type="transmembrane region" description="Helical" evidence="1">
    <location>
        <begin position="278"/>
        <end position="299"/>
    </location>
</feature>
<evidence type="ECO:0000313" key="2">
    <source>
        <dbReference type="EMBL" id="TKR58470.1"/>
    </source>
</evidence>
<reference evidence="2 3" key="2">
    <citation type="journal article" date="2019" name="G3 (Bethesda)">
        <title>Hybrid Assembly of the Genome of the Entomopathogenic Nematode Steinernema carpocapsae Identifies the X-Chromosome.</title>
        <authorList>
            <person name="Serra L."/>
            <person name="Macchietto M."/>
            <person name="Macias-Munoz A."/>
            <person name="McGill C.J."/>
            <person name="Rodriguez I.M."/>
            <person name="Rodriguez B."/>
            <person name="Murad R."/>
            <person name="Mortazavi A."/>
        </authorList>
    </citation>
    <scope>NUCLEOTIDE SEQUENCE [LARGE SCALE GENOMIC DNA]</scope>
    <source>
        <strain evidence="2 3">ALL</strain>
    </source>
</reference>
<dbReference type="OrthoDB" id="10428458at2759"/>
<dbReference type="AlphaFoldDB" id="A0A4U5LR62"/>
<keyword evidence="1" id="KW-1133">Transmembrane helix</keyword>
<dbReference type="EMBL" id="AZBU02000013">
    <property type="protein sequence ID" value="TKR58470.1"/>
    <property type="molecule type" value="Genomic_DNA"/>
</dbReference>
<dbReference type="InterPro" id="IPR019422">
    <property type="entry name" value="7TM_GPCR_serpentine_rcpt_Srh"/>
</dbReference>
<evidence type="ECO:0000313" key="3">
    <source>
        <dbReference type="Proteomes" id="UP000298663"/>
    </source>
</evidence>
<comment type="caution">
    <text evidence="2">The sequence shown here is derived from an EMBL/GenBank/DDBJ whole genome shotgun (WGS) entry which is preliminary data.</text>
</comment>
<dbReference type="PANTHER" id="PTHR22941:SF26">
    <property type="entry name" value="SERPENTINE RECEPTOR, CLASS H"/>
    <property type="match status" value="1"/>
</dbReference>
<dbReference type="InterPro" id="IPR053220">
    <property type="entry name" value="Nematode_rcpt-like_serp_H"/>
</dbReference>
<name>A0A4U5LR62_STECR</name>
<accession>A0A4U5LR62</accession>
<feature type="transmembrane region" description="Helical" evidence="1">
    <location>
        <begin position="186"/>
        <end position="212"/>
    </location>
</feature>
<reference evidence="2 3" key="1">
    <citation type="journal article" date="2015" name="Genome Biol.">
        <title>Comparative genomics of Steinernema reveals deeply conserved gene regulatory networks.</title>
        <authorList>
            <person name="Dillman A.R."/>
            <person name="Macchietto M."/>
            <person name="Porter C.F."/>
            <person name="Rogers A."/>
            <person name="Williams B."/>
            <person name="Antoshechkin I."/>
            <person name="Lee M.M."/>
            <person name="Goodwin Z."/>
            <person name="Lu X."/>
            <person name="Lewis E.E."/>
            <person name="Goodrich-Blair H."/>
            <person name="Stock S.P."/>
            <person name="Adams B.J."/>
            <person name="Sternberg P.W."/>
            <person name="Mortazavi A."/>
        </authorList>
    </citation>
    <scope>NUCLEOTIDE SEQUENCE [LARGE SCALE GENOMIC DNA]</scope>
    <source>
        <strain evidence="2 3">ALL</strain>
    </source>
</reference>
<evidence type="ECO:0008006" key="4">
    <source>
        <dbReference type="Google" id="ProtNLM"/>
    </source>
</evidence>
<feature type="transmembrane region" description="Helical" evidence="1">
    <location>
        <begin position="12"/>
        <end position="36"/>
    </location>
</feature>
<feature type="transmembrane region" description="Helical" evidence="1">
    <location>
        <begin position="48"/>
        <end position="72"/>
    </location>
</feature>
<dbReference type="Proteomes" id="UP000298663">
    <property type="component" value="Unassembled WGS sequence"/>
</dbReference>
<keyword evidence="3" id="KW-1185">Reference proteome</keyword>
<proteinExistence type="predicted"/>